<feature type="compositionally biased region" description="Gly residues" evidence="1">
    <location>
        <begin position="171"/>
        <end position="202"/>
    </location>
</feature>
<evidence type="ECO:0000313" key="4">
    <source>
        <dbReference type="Proteomes" id="UP000324748"/>
    </source>
</evidence>
<proteinExistence type="predicted"/>
<organism evidence="2 4">
    <name type="scientific">Puccinia graminis f. sp. tritici</name>
    <dbReference type="NCBI Taxonomy" id="56615"/>
    <lineage>
        <taxon>Eukaryota</taxon>
        <taxon>Fungi</taxon>
        <taxon>Dikarya</taxon>
        <taxon>Basidiomycota</taxon>
        <taxon>Pucciniomycotina</taxon>
        <taxon>Pucciniomycetes</taxon>
        <taxon>Pucciniales</taxon>
        <taxon>Pucciniaceae</taxon>
        <taxon>Puccinia</taxon>
    </lineage>
</organism>
<feature type="compositionally biased region" description="Basic and acidic residues" evidence="1">
    <location>
        <begin position="115"/>
        <end position="124"/>
    </location>
</feature>
<protein>
    <submittedName>
        <fullName evidence="2">Uncharacterized protein</fullName>
    </submittedName>
</protein>
<dbReference type="AlphaFoldDB" id="A0A5B0MEX0"/>
<dbReference type="EMBL" id="VSWC01000157">
    <property type="protein sequence ID" value="KAA1074544.1"/>
    <property type="molecule type" value="Genomic_DNA"/>
</dbReference>
<feature type="compositionally biased region" description="Polar residues" evidence="1">
    <location>
        <begin position="145"/>
        <end position="157"/>
    </location>
</feature>
<feature type="region of interest" description="Disordered" evidence="1">
    <location>
        <begin position="62"/>
        <end position="225"/>
    </location>
</feature>
<name>A0A5B0MEX0_PUCGR</name>
<comment type="caution">
    <text evidence="2">The sequence shown here is derived from an EMBL/GenBank/DDBJ whole genome shotgun (WGS) entry which is preliminary data.</text>
</comment>
<accession>A0A5B0MEX0</accession>
<reference evidence="4 5" key="1">
    <citation type="submission" date="2019-05" db="EMBL/GenBank/DDBJ databases">
        <title>Emergence of the Ug99 lineage of the wheat stem rust pathogen through somatic hybridization.</title>
        <authorList>
            <person name="Li F."/>
            <person name="Upadhyaya N.M."/>
            <person name="Sperschneider J."/>
            <person name="Matny O."/>
            <person name="Nguyen-Phuc H."/>
            <person name="Mago R."/>
            <person name="Raley C."/>
            <person name="Miller M.E."/>
            <person name="Silverstein K.A.T."/>
            <person name="Henningsen E."/>
            <person name="Hirsch C.D."/>
            <person name="Visser B."/>
            <person name="Pretorius Z.A."/>
            <person name="Steffenson B.J."/>
            <person name="Schwessinger B."/>
            <person name="Dodds P.N."/>
            <person name="Figueroa M."/>
        </authorList>
    </citation>
    <scope>NUCLEOTIDE SEQUENCE [LARGE SCALE GENOMIC DNA]</scope>
    <source>
        <strain evidence="2">21-0</strain>
        <strain evidence="3 5">Ug99</strain>
    </source>
</reference>
<dbReference type="EMBL" id="VDEP01000271">
    <property type="protein sequence ID" value="KAA1116033.1"/>
    <property type="molecule type" value="Genomic_DNA"/>
</dbReference>
<dbReference type="Proteomes" id="UP000325313">
    <property type="component" value="Unassembled WGS sequence"/>
</dbReference>
<gene>
    <name evidence="2" type="ORF">PGT21_009506</name>
    <name evidence="3" type="ORF">PGTUg99_033141</name>
</gene>
<feature type="compositionally biased region" description="Polar residues" evidence="1">
    <location>
        <begin position="205"/>
        <end position="225"/>
    </location>
</feature>
<feature type="compositionally biased region" description="Pro residues" evidence="1">
    <location>
        <begin position="82"/>
        <end position="108"/>
    </location>
</feature>
<feature type="compositionally biased region" description="Low complexity" evidence="1">
    <location>
        <begin position="131"/>
        <end position="144"/>
    </location>
</feature>
<keyword evidence="4" id="KW-1185">Reference proteome</keyword>
<evidence type="ECO:0000313" key="3">
    <source>
        <dbReference type="EMBL" id="KAA1116033.1"/>
    </source>
</evidence>
<dbReference type="Proteomes" id="UP000324748">
    <property type="component" value="Unassembled WGS sequence"/>
</dbReference>
<evidence type="ECO:0000313" key="2">
    <source>
        <dbReference type="EMBL" id="KAA1074544.1"/>
    </source>
</evidence>
<evidence type="ECO:0000313" key="5">
    <source>
        <dbReference type="Proteomes" id="UP000325313"/>
    </source>
</evidence>
<evidence type="ECO:0000256" key="1">
    <source>
        <dbReference type="SAM" id="MobiDB-lite"/>
    </source>
</evidence>
<sequence length="284" mass="31074">MVQIQNNGVCYSGKLALYAVVMLSIFLSIRPTSCEENLVKSRIVVKREYRKNSISSTLSHRSITLAGPFMRRSPIPQGNQPPIKPPQQPQQPPQTQPQRQPQPQPKQLPPQKSQRGQEHQDRPKKFQPAFTQNVTPTNPNNPQTFSLSEVTPPNNFGNGRPAEFLSNPINNGGGGNNGGGNGGGGNNGGGNGGGGGGGGGGDFQPSFSETGTRNNGSPCPDQNTFLNKDNQCQRIKQYNKMVNVEMLLRNAAQIRYYFKMEHVSAQIIQELTALQVDVNDRFRH</sequence>